<evidence type="ECO:0000259" key="3">
    <source>
        <dbReference type="SMART" id="SM00829"/>
    </source>
</evidence>
<dbReference type="InterPro" id="IPR036291">
    <property type="entry name" value="NAD(P)-bd_dom_sf"/>
</dbReference>
<dbReference type="EMBL" id="FWFL01000004">
    <property type="protein sequence ID" value="SLN37766.1"/>
    <property type="molecule type" value="Genomic_DNA"/>
</dbReference>
<dbReference type="GO" id="GO:0016651">
    <property type="term" value="F:oxidoreductase activity, acting on NAD(P)H"/>
    <property type="evidence" value="ECO:0007669"/>
    <property type="project" value="TreeGrafter"/>
</dbReference>
<dbReference type="SUPFAM" id="SSF50129">
    <property type="entry name" value="GroES-like"/>
    <property type="match status" value="1"/>
</dbReference>
<feature type="domain" description="Enoyl reductase (ER)" evidence="3">
    <location>
        <begin position="16"/>
        <end position="358"/>
    </location>
</feature>
<dbReference type="PROSITE" id="PS01162">
    <property type="entry name" value="QOR_ZETA_CRYSTAL"/>
    <property type="match status" value="1"/>
</dbReference>
<name>A0A1Y5SCY8_9RHOB</name>
<reference evidence="4 5" key="1">
    <citation type="submission" date="2017-03" db="EMBL/GenBank/DDBJ databases">
        <authorList>
            <person name="Afonso C.L."/>
            <person name="Miller P.J."/>
            <person name="Scott M.A."/>
            <person name="Spackman E."/>
            <person name="Goraichik I."/>
            <person name="Dimitrov K.M."/>
            <person name="Suarez D.L."/>
            <person name="Swayne D.E."/>
        </authorList>
    </citation>
    <scope>NUCLEOTIDE SEQUENCE [LARGE SCALE GENOMIC DNA]</scope>
    <source>
        <strain evidence="4 5">CECT 8287</strain>
    </source>
</reference>
<dbReference type="InterPro" id="IPR013154">
    <property type="entry name" value="ADH-like_N"/>
</dbReference>
<dbReference type="PANTHER" id="PTHR48106">
    <property type="entry name" value="QUINONE OXIDOREDUCTASE PIG3-RELATED"/>
    <property type="match status" value="1"/>
</dbReference>
<dbReference type="InterPro" id="IPR020843">
    <property type="entry name" value="ER"/>
</dbReference>
<dbReference type="SMART" id="SM00829">
    <property type="entry name" value="PKS_ER"/>
    <property type="match status" value="1"/>
</dbReference>
<dbReference type="InterPro" id="IPR013149">
    <property type="entry name" value="ADH-like_C"/>
</dbReference>
<keyword evidence="5" id="KW-1185">Reference proteome</keyword>
<evidence type="ECO:0000256" key="1">
    <source>
        <dbReference type="ARBA" id="ARBA00022857"/>
    </source>
</evidence>
<evidence type="ECO:0000313" key="4">
    <source>
        <dbReference type="EMBL" id="SLN37766.1"/>
    </source>
</evidence>
<dbReference type="SUPFAM" id="SSF51735">
    <property type="entry name" value="NAD(P)-binding Rossmann-fold domains"/>
    <property type="match status" value="1"/>
</dbReference>
<dbReference type="InterPro" id="IPR002364">
    <property type="entry name" value="Quin_OxRdtase/zeta-crystal_CS"/>
</dbReference>
<dbReference type="GO" id="GO:0070402">
    <property type="term" value="F:NADPH binding"/>
    <property type="evidence" value="ECO:0007669"/>
    <property type="project" value="TreeGrafter"/>
</dbReference>
<dbReference type="Pfam" id="PF08240">
    <property type="entry name" value="ADH_N"/>
    <property type="match status" value="1"/>
</dbReference>
<proteinExistence type="predicted"/>
<dbReference type="RefSeq" id="WP_085892071.1">
    <property type="nucleotide sequence ID" value="NZ_FWFL01000004.1"/>
</dbReference>
<dbReference type="EC" id="1.3.1.86" evidence="4"/>
<dbReference type="OrthoDB" id="9788224at2"/>
<dbReference type="InterPro" id="IPR011032">
    <property type="entry name" value="GroES-like_sf"/>
</dbReference>
<accession>A0A1Y5SCY8</accession>
<gene>
    <name evidence="4" type="primary">ccr</name>
    <name evidence="4" type="ORF">PEL8287_01822</name>
</gene>
<organism evidence="4 5">
    <name type="scientific">Roseovarius litorisediminis</name>
    <dbReference type="NCBI Taxonomy" id="1312363"/>
    <lineage>
        <taxon>Bacteria</taxon>
        <taxon>Pseudomonadati</taxon>
        <taxon>Pseudomonadota</taxon>
        <taxon>Alphaproteobacteria</taxon>
        <taxon>Rhodobacterales</taxon>
        <taxon>Roseobacteraceae</taxon>
        <taxon>Roseovarius</taxon>
    </lineage>
</organism>
<dbReference type="Gene3D" id="3.40.50.720">
    <property type="entry name" value="NAD(P)-binding Rossmann-like Domain"/>
    <property type="match status" value="1"/>
</dbReference>
<dbReference type="Proteomes" id="UP000193827">
    <property type="component" value="Unassembled WGS sequence"/>
</dbReference>
<dbReference type="GO" id="GO:0043880">
    <property type="term" value="F:crotonyl-CoA reductase activity"/>
    <property type="evidence" value="ECO:0007669"/>
    <property type="project" value="UniProtKB-EC"/>
</dbReference>
<protein>
    <submittedName>
        <fullName evidence="4">Crotonyl-CoA reductase</fullName>
        <ecNumber evidence="4">1.3.1.86</ecNumber>
    </submittedName>
</protein>
<dbReference type="GO" id="GO:0008270">
    <property type="term" value="F:zinc ion binding"/>
    <property type="evidence" value="ECO:0007669"/>
    <property type="project" value="InterPro"/>
</dbReference>
<keyword evidence="2 4" id="KW-0560">Oxidoreductase</keyword>
<dbReference type="PANTHER" id="PTHR48106:SF18">
    <property type="entry name" value="QUINONE OXIDOREDUCTASE PIG3"/>
    <property type="match status" value="1"/>
</dbReference>
<evidence type="ECO:0000256" key="2">
    <source>
        <dbReference type="ARBA" id="ARBA00023002"/>
    </source>
</evidence>
<evidence type="ECO:0000313" key="5">
    <source>
        <dbReference type="Proteomes" id="UP000193827"/>
    </source>
</evidence>
<keyword evidence="1" id="KW-0521">NADP</keyword>
<dbReference type="Gene3D" id="3.90.180.10">
    <property type="entry name" value="Medium-chain alcohol dehydrogenases, catalytic domain"/>
    <property type="match status" value="1"/>
</dbReference>
<dbReference type="AlphaFoldDB" id="A0A1Y5SCY8"/>
<dbReference type="CDD" id="cd08274">
    <property type="entry name" value="MDR9"/>
    <property type="match status" value="1"/>
</dbReference>
<dbReference type="Pfam" id="PF00107">
    <property type="entry name" value="ADH_zinc_N"/>
    <property type="match status" value="1"/>
</dbReference>
<sequence length="360" mass="38591">MTIPERMKAMVLTGHGDLDAYEWREDWPTPQPGPIEVLIRVGACGLNNTDVNTRSGWYSKAVNEATTGGAYGQVDDEDPTWGGAPITFPRIQGADVVGTVVAVGASADPALIGNRVMIDGWQRDWSDPDNKDKTGYFGSECDGGYAEYTKVDPRNMLVVHSDLSDAELATFQCSYTTAEGMLMRAGVDNNDTVLVPGASGGVGGALIQLAKRRGARVIAMAAEAKHADIRQMGPDVILPRAPADLRAALNNEKVTVVADVVGGAMWPQLIDVLERGGRYTCSGAIAGPMVELDLRTFYLRDLTFTGSTVIPPHVFADVVTYIERGEIKPMLAATYPLSQLREAQAAFIAKKHTGNIVVVP</sequence>